<organism evidence="1 2">
    <name type="scientific">Lottia gigantea</name>
    <name type="common">Giant owl limpet</name>
    <dbReference type="NCBI Taxonomy" id="225164"/>
    <lineage>
        <taxon>Eukaryota</taxon>
        <taxon>Metazoa</taxon>
        <taxon>Spiralia</taxon>
        <taxon>Lophotrochozoa</taxon>
        <taxon>Mollusca</taxon>
        <taxon>Gastropoda</taxon>
        <taxon>Patellogastropoda</taxon>
        <taxon>Lottioidea</taxon>
        <taxon>Lottiidae</taxon>
        <taxon>Lottia</taxon>
    </lineage>
</organism>
<dbReference type="CTD" id="20242403"/>
<dbReference type="GeneID" id="20242403"/>
<accession>V4AXU3</accession>
<evidence type="ECO:0000313" key="1">
    <source>
        <dbReference type="EMBL" id="ESO99830.1"/>
    </source>
</evidence>
<dbReference type="HOGENOM" id="CLU_1385600_0_0_1"/>
<reference evidence="1 2" key="1">
    <citation type="journal article" date="2013" name="Nature">
        <title>Insights into bilaterian evolution from three spiralian genomes.</title>
        <authorList>
            <person name="Simakov O."/>
            <person name="Marletaz F."/>
            <person name="Cho S.J."/>
            <person name="Edsinger-Gonzales E."/>
            <person name="Havlak P."/>
            <person name="Hellsten U."/>
            <person name="Kuo D.H."/>
            <person name="Larsson T."/>
            <person name="Lv J."/>
            <person name="Arendt D."/>
            <person name="Savage R."/>
            <person name="Osoegawa K."/>
            <person name="de Jong P."/>
            <person name="Grimwood J."/>
            <person name="Chapman J.A."/>
            <person name="Shapiro H."/>
            <person name="Aerts A."/>
            <person name="Otillar R.P."/>
            <person name="Terry A.Y."/>
            <person name="Boore J.L."/>
            <person name="Grigoriev I.V."/>
            <person name="Lindberg D.R."/>
            <person name="Seaver E.C."/>
            <person name="Weisblat D.A."/>
            <person name="Putnam N.H."/>
            <person name="Rokhsar D.S."/>
        </authorList>
    </citation>
    <scope>NUCLEOTIDE SEQUENCE [LARGE SCALE GENOMIC DNA]</scope>
</reference>
<sequence>MATVQQLVKFRSCSTPKPLPMKTNDCSMGMNKNMLQLTMDQPQQLTMDQNQHVAMDQPQQLTMDQNQHVTMDQPQQLTMDQPQQLTMDQNQHVTMDQPQQLTKDFWRHANICNPKSSAYHRIYHQRASAALLPVSKNTTLHFREKILDKLSLDEISLAARNDATIDAYGIKLFRKCAQNKQQFQYVKDVYIQYLKPI</sequence>
<dbReference type="RefSeq" id="XP_009049479.1">
    <property type="nucleotide sequence ID" value="XM_009051231.1"/>
</dbReference>
<keyword evidence="2" id="KW-1185">Reference proteome</keyword>
<gene>
    <name evidence="1" type="ORF">LOTGIDRAFT_173488</name>
</gene>
<dbReference type="OrthoDB" id="8964506at2759"/>
<name>V4AXU3_LOTGI</name>
<dbReference type="Proteomes" id="UP000030746">
    <property type="component" value="Unassembled WGS sequence"/>
</dbReference>
<dbReference type="KEGG" id="lgi:LOTGIDRAFT_173488"/>
<protein>
    <submittedName>
        <fullName evidence="1">Uncharacterized protein</fullName>
    </submittedName>
</protein>
<evidence type="ECO:0000313" key="2">
    <source>
        <dbReference type="Proteomes" id="UP000030746"/>
    </source>
</evidence>
<dbReference type="AlphaFoldDB" id="V4AXU3"/>
<dbReference type="EMBL" id="KB200890">
    <property type="protein sequence ID" value="ESO99830.1"/>
    <property type="molecule type" value="Genomic_DNA"/>
</dbReference>
<proteinExistence type="predicted"/>